<dbReference type="EMBL" id="FZMO01000549">
    <property type="protein sequence ID" value="SNQ51821.1"/>
    <property type="molecule type" value="Genomic_DNA"/>
</dbReference>
<dbReference type="AlphaFoldDB" id="A0A2I2L1M9"/>
<proteinExistence type="predicted"/>
<gene>
    <name evidence="1" type="ORF">FRACA_810012</name>
</gene>
<organism evidence="1 2">
    <name type="scientific">Frankia canadensis</name>
    <dbReference type="NCBI Taxonomy" id="1836972"/>
    <lineage>
        <taxon>Bacteria</taxon>
        <taxon>Bacillati</taxon>
        <taxon>Actinomycetota</taxon>
        <taxon>Actinomycetes</taxon>
        <taxon>Frankiales</taxon>
        <taxon>Frankiaceae</taxon>
        <taxon>Frankia</taxon>
    </lineage>
</organism>
<evidence type="ECO:0000313" key="1">
    <source>
        <dbReference type="EMBL" id="SNQ51821.1"/>
    </source>
</evidence>
<accession>A0A2I2L1M9</accession>
<keyword evidence="2" id="KW-1185">Reference proteome</keyword>
<protein>
    <submittedName>
        <fullName evidence="1">Uncharacterized protein</fullName>
    </submittedName>
</protein>
<evidence type="ECO:0000313" key="2">
    <source>
        <dbReference type="Proteomes" id="UP000234331"/>
    </source>
</evidence>
<sequence length="27" mass="3273">MNLFVFGAFGKARYFELREDRITLKHL</sequence>
<dbReference type="Proteomes" id="UP000234331">
    <property type="component" value="Unassembled WGS sequence"/>
</dbReference>
<reference evidence="1 2" key="1">
    <citation type="submission" date="2017-06" db="EMBL/GenBank/DDBJ databases">
        <authorList>
            <person name="Kim H.J."/>
            <person name="Triplett B.A."/>
        </authorList>
    </citation>
    <scope>NUCLEOTIDE SEQUENCE [LARGE SCALE GENOMIC DNA]</scope>
    <source>
        <strain evidence="1">FRACA_ARgP5</strain>
    </source>
</reference>
<name>A0A2I2L1M9_9ACTN</name>